<organism evidence="1 2">
    <name type="scientific">Crotalaria pallida</name>
    <name type="common">Smooth rattlebox</name>
    <name type="synonym">Crotalaria striata</name>
    <dbReference type="NCBI Taxonomy" id="3830"/>
    <lineage>
        <taxon>Eukaryota</taxon>
        <taxon>Viridiplantae</taxon>
        <taxon>Streptophyta</taxon>
        <taxon>Embryophyta</taxon>
        <taxon>Tracheophyta</taxon>
        <taxon>Spermatophyta</taxon>
        <taxon>Magnoliopsida</taxon>
        <taxon>eudicotyledons</taxon>
        <taxon>Gunneridae</taxon>
        <taxon>Pentapetalae</taxon>
        <taxon>rosids</taxon>
        <taxon>fabids</taxon>
        <taxon>Fabales</taxon>
        <taxon>Fabaceae</taxon>
        <taxon>Papilionoideae</taxon>
        <taxon>50 kb inversion clade</taxon>
        <taxon>genistoids sensu lato</taxon>
        <taxon>core genistoids</taxon>
        <taxon>Crotalarieae</taxon>
        <taxon>Crotalaria</taxon>
    </lineage>
</organism>
<comment type="caution">
    <text evidence="1">The sequence shown here is derived from an EMBL/GenBank/DDBJ whole genome shotgun (WGS) entry which is preliminary data.</text>
</comment>
<reference evidence="1 2" key="1">
    <citation type="submission" date="2024-01" db="EMBL/GenBank/DDBJ databases">
        <title>The genomes of 5 underutilized Papilionoideae crops provide insights into root nodulation and disease resistanc.</title>
        <authorList>
            <person name="Yuan L."/>
        </authorList>
    </citation>
    <scope>NUCLEOTIDE SEQUENCE [LARGE SCALE GENOMIC DNA]</scope>
    <source>
        <strain evidence="1">ZHUSHIDOU_FW_LH</strain>
        <tissue evidence="1">Leaf</tissue>
    </source>
</reference>
<sequence>MGVLHYTPQAFVPTVQDGDKSSSNVVAGDPLSDAHGNLQDEIIKKFVAVMATGTMRASEAAALGTKRVMQRYGHMSQS</sequence>
<dbReference type="AlphaFoldDB" id="A0AAN9F2V3"/>
<dbReference type="Proteomes" id="UP001372338">
    <property type="component" value="Unassembled WGS sequence"/>
</dbReference>
<gene>
    <name evidence="1" type="ORF">RIF29_18832</name>
</gene>
<protein>
    <submittedName>
        <fullName evidence="1">Uncharacterized protein</fullName>
    </submittedName>
</protein>
<evidence type="ECO:0000313" key="1">
    <source>
        <dbReference type="EMBL" id="KAK7266190.1"/>
    </source>
</evidence>
<evidence type="ECO:0000313" key="2">
    <source>
        <dbReference type="Proteomes" id="UP001372338"/>
    </source>
</evidence>
<proteinExistence type="predicted"/>
<keyword evidence="2" id="KW-1185">Reference proteome</keyword>
<accession>A0AAN9F2V3</accession>
<name>A0AAN9F2V3_CROPI</name>
<dbReference type="EMBL" id="JAYWIO010000004">
    <property type="protein sequence ID" value="KAK7266190.1"/>
    <property type="molecule type" value="Genomic_DNA"/>
</dbReference>